<sequence length="259" mass="28577">MYSWGRALVNEHITDIQSKNLQLVSFDAEWKDVYLASKWCPLDKCTALIIGCQYGILFFTWNGMNLFHYYDFQQNGIGVDYRLATGSMTKGIAAIGSDNVTVGTHTGTILLFRVRAKEDDSNLECILIDTRRVHEKPITELASTRINSIDILASGDEEAVESPSSKVSKGYPVTAMCIWNKIPRGILIAAYGSGTIKIFGLAGNIIAQINAHSGWITALDLATRSGILVSTGEDCFIKVFHAIKLTIFYNHFSLNVAIT</sequence>
<dbReference type="InterPro" id="IPR036322">
    <property type="entry name" value="WD40_repeat_dom_sf"/>
</dbReference>
<dbReference type="SUPFAM" id="SSF50978">
    <property type="entry name" value="WD40 repeat-like"/>
    <property type="match status" value="1"/>
</dbReference>
<protein>
    <submittedName>
        <fullName evidence="2">(salmon louse) hypothetical protein</fullName>
    </submittedName>
</protein>
<dbReference type="SMART" id="SM00320">
    <property type="entry name" value="WD40"/>
    <property type="match status" value="2"/>
</dbReference>
<accession>A0A7R8CB63</accession>
<keyword evidence="3" id="KW-1185">Reference proteome</keyword>
<dbReference type="InterPro" id="IPR015943">
    <property type="entry name" value="WD40/YVTN_repeat-like_dom_sf"/>
</dbReference>
<dbReference type="EMBL" id="HG994580">
    <property type="protein sequence ID" value="CAF2755371.1"/>
    <property type="molecule type" value="Genomic_DNA"/>
</dbReference>
<proteinExistence type="predicted"/>
<dbReference type="Gene3D" id="2.130.10.10">
    <property type="entry name" value="YVTN repeat-like/Quinoprotein amine dehydrogenase"/>
    <property type="match status" value="1"/>
</dbReference>
<dbReference type="Pfam" id="PF21031">
    <property type="entry name" value="WDR54"/>
    <property type="match status" value="1"/>
</dbReference>
<evidence type="ECO:0000313" key="3">
    <source>
        <dbReference type="Proteomes" id="UP000675881"/>
    </source>
</evidence>
<dbReference type="InterPro" id="IPR049546">
    <property type="entry name" value="WDR54_beta_prop"/>
</dbReference>
<dbReference type="OrthoDB" id="756370at2759"/>
<name>A0A7R8CB63_LEPSM</name>
<organism evidence="2 3">
    <name type="scientific">Lepeophtheirus salmonis</name>
    <name type="common">Salmon louse</name>
    <name type="synonym">Caligus salmonis</name>
    <dbReference type="NCBI Taxonomy" id="72036"/>
    <lineage>
        <taxon>Eukaryota</taxon>
        <taxon>Metazoa</taxon>
        <taxon>Ecdysozoa</taxon>
        <taxon>Arthropoda</taxon>
        <taxon>Crustacea</taxon>
        <taxon>Multicrustacea</taxon>
        <taxon>Hexanauplia</taxon>
        <taxon>Copepoda</taxon>
        <taxon>Siphonostomatoida</taxon>
        <taxon>Caligidae</taxon>
        <taxon>Lepeophtheirus</taxon>
    </lineage>
</organism>
<gene>
    <name evidence="2" type="ORF">LSAA_1130</name>
</gene>
<evidence type="ECO:0000259" key="1">
    <source>
        <dbReference type="Pfam" id="PF21031"/>
    </source>
</evidence>
<dbReference type="AlphaFoldDB" id="A0A7R8CB63"/>
<feature type="domain" description="WD repeat-containing protein 54 beta-propeller" evidence="1">
    <location>
        <begin position="37"/>
        <end position="241"/>
    </location>
</feature>
<dbReference type="InterPro" id="IPR001680">
    <property type="entry name" value="WD40_rpt"/>
</dbReference>
<dbReference type="Proteomes" id="UP000675881">
    <property type="component" value="Chromosome 1"/>
</dbReference>
<evidence type="ECO:0000313" key="2">
    <source>
        <dbReference type="EMBL" id="CAF2755371.1"/>
    </source>
</evidence>
<reference evidence="2" key="1">
    <citation type="submission" date="2021-02" db="EMBL/GenBank/DDBJ databases">
        <authorList>
            <person name="Bekaert M."/>
        </authorList>
    </citation>
    <scope>NUCLEOTIDE SEQUENCE</scope>
    <source>
        <strain evidence="2">IoA-00</strain>
    </source>
</reference>